<evidence type="ECO:0000256" key="2">
    <source>
        <dbReference type="SAM" id="Phobius"/>
    </source>
</evidence>
<dbReference type="RefSeq" id="WP_190188011.1">
    <property type="nucleotide sequence ID" value="NZ_BMVU01000001.1"/>
</dbReference>
<evidence type="ECO:0000256" key="1">
    <source>
        <dbReference type="SAM" id="MobiDB-lite"/>
    </source>
</evidence>
<keyword evidence="2" id="KW-0472">Membrane</keyword>
<organism evidence="3 4">
    <name type="scientific">Streptomyces minutiscleroticus</name>
    <dbReference type="NCBI Taxonomy" id="68238"/>
    <lineage>
        <taxon>Bacteria</taxon>
        <taxon>Bacillati</taxon>
        <taxon>Actinomycetota</taxon>
        <taxon>Actinomycetes</taxon>
        <taxon>Kitasatosporales</taxon>
        <taxon>Streptomycetaceae</taxon>
        <taxon>Streptomyces</taxon>
    </lineage>
</organism>
<feature type="compositionally biased region" description="Low complexity" evidence="1">
    <location>
        <begin position="131"/>
        <end position="148"/>
    </location>
</feature>
<accession>A0A918N9C2</accession>
<feature type="region of interest" description="Disordered" evidence="1">
    <location>
        <begin position="57"/>
        <end position="153"/>
    </location>
</feature>
<gene>
    <name evidence="3" type="ORF">GCM10010358_00290</name>
</gene>
<evidence type="ECO:0000313" key="3">
    <source>
        <dbReference type="EMBL" id="GGX50744.1"/>
    </source>
</evidence>
<dbReference type="Proteomes" id="UP000619244">
    <property type="component" value="Unassembled WGS sequence"/>
</dbReference>
<reference evidence="3" key="1">
    <citation type="journal article" date="2014" name="Int. J. Syst. Evol. Microbiol.">
        <title>Complete genome sequence of Corynebacterium casei LMG S-19264T (=DSM 44701T), isolated from a smear-ripened cheese.</title>
        <authorList>
            <consortium name="US DOE Joint Genome Institute (JGI-PGF)"/>
            <person name="Walter F."/>
            <person name="Albersmeier A."/>
            <person name="Kalinowski J."/>
            <person name="Ruckert C."/>
        </authorList>
    </citation>
    <scope>NUCLEOTIDE SEQUENCE</scope>
    <source>
        <strain evidence="3">JCM 4790</strain>
    </source>
</reference>
<keyword evidence="2" id="KW-0812">Transmembrane</keyword>
<dbReference type="EMBL" id="BMVU01000001">
    <property type="protein sequence ID" value="GGX50744.1"/>
    <property type="molecule type" value="Genomic_DNA"/>
</dbReference>
<protein>
    <submittedName>
        <fullName evidence="3">Uncharacterized protein</fullName>
    </submittedName>
</protein>
<sequence length="319" mass="31862">MAGNERHAAVDALLAAITGEPLPEDLRDDPAALAEHRRAATDVALLREQLTLLGDALAAPAPEAPRAPDGPAAPAEPVRPTGPTAPAEPAASAVTGASAEPGASGASGGPVPPTEPTGPAEPAGPRRRSAARPPAGKPRGAGRPAGPSGRRGRRGARLLLGAGAASAAAVLLGGLAWLGVQGGTSQGGGAGSSAAQADSGTSGAKLSQEGLIACARLVVEGTVVRVEPVPQERRDRITLRVTRYYKPSSGPEEVVFPVDRDAGPRLEEGDRTLVTVPVDGAEPVDRAVGRDLASRRDSVLRALPGSRGLTCDGGPGPTE</sequence>
<reference evidence="3" key="2">
    <citation type="submission" date="2020-09" db="EMBL/GenBank/DDBJ databases">
        <authorList>
            <person name="Sun Q."/>
            <person name="Ohkuma M."/>
        </authorList>
    </citation>
    <scope>NUCLEOTIDE SEQUENCE</scope>
    <source>
        <strain evidence="3">JCM 4790</strain>
    </source>
</reference>
<evidence type="ECO:0000313" key="4">
    <source>
        <dbReference type="Proteomes" id="UP000619244"/>
    </source>
</evidence>
<comment type="caution">
    <text evidence="3">The sequence shown here is derived from an EMBL/GenBank/DDBJ whole genome shotgun (WGS) entry which is preliminary data.</text>
</comment>
<keyword evidence="4" id="KW-1185">Reference proteome</keyword>
<keyword evidence="2" id="KW-1133">Transmembrane helix</keyword>
<feature type="compositionally biased region" description="Low complexity" evidence="1">
    <location>
        <begin position="67"/>
        <end position="104"/>
    </location>
</feature>
<proteinExistence type="predicted"/>
<feature type="transmembrane region" description="Helical" evidence="2">
    <location>
        <begin position="158"/>
        <end position="180"/>
    </location>
</feature>
<name>A0A918N9C2_9ACTN</name>
<dbReference type="AlphaFoldDB" id="A0A918N9C2"/>